<keyword evidence="2" id="KW-1185">Reference proteome</keyword>
<proteinExistence type="predicted"/>
<sequence length="104" mass="12039">MKKNFEKVRLFSKATNIQGGEVIMTLQINSDEEKVDLLIDGDIYEEHAEFLRDMSFSYARRGIKKMDIQLNSTYYISLKGQQCLSIMRETLGRQGIQVAFKPNL</sequence>
<name>A0ABZ3IEW1_9FIRM</name>
<reference evidence="1" key="1">
    <citation type="submission" date="2024-05" db="EMBL/GenBank/DDBJ databases">
        <title>Isolation and characterization of Sporomusa carbonis sp. nov., a carboxydotrophic hydrogenogen in the genus of Sporomusa isolated from a charcoal burning pile.</title>
        <authorList>
            <person name="Boeer T."/>
            <person name="Rosenbaum F."/>
            <person name="Eysell L."/>
            <person name="Mueller V."/>
            <person name="Daniel R."/>
            <person name="Poehlein A."/>
        </authorList>
    </citation>
    <scope>NUCLEOTIDE SEQUENCE [LARGE SCALE GENOMIC DNA]</scope>
    <source>
        <strain evidence="1">DSM 10669</strain>
    </source>
</reference>
<evidence type="ECO:0008006" key="3">
    <source>
        <dbReference type="Google" id="ProtNLM"/>
    </source>
</evidence>
<evidence type="ECO:0000313" key="2">
    <source>
        <dbReference type="Proteomes" id="UP000216752"/>
    </source>
</evidence>
<protein>
    <recommendedName>
        <fullName evidence="3">STAS domain-containing protein</fullName>
    </recommendedName>
</protein>
<dbReference type="EMBL" id="CP155573">
    <property type="protein sequence ID" value="XFO63959.1"/>
    <property type="molecule type" value="Genomic_DNA"/>
</dbReference>
<dbReference type="Proteomes" id="UP000216752">
    <property type="component" value="Chromosome"/>
</dbReference>
<organism evidence="1 2">
    <name type="scientific">Sporomusa silvacetica DSM 10669</name>
    <dbReference type="NCBI Taxonomy" id="1123289"/>
    <lineage>
        <taxon>Bacteria</taxon>
        <taxon>Bacillati</taxon>
        <taxon>Bacillota</taxon>
        <taxon>Negativicutes</taxon>
        <taxon>Selenomonadales</taxon>
        <taxon>Sporomusaceae</taxon>
        <taxon>Sporomusa</taxon>
    </lineage>
</organism>
<gene>
    <name evidence="1" type="ORF">SPSIL_000460</name>
</gene>
<accession>A0ABZ3IEW1</accession>
<evidence type="ECO:0000313" key="1">
    <source>
        <dbReference type="EMBL" id="XFO63959.1"/>
    </source>
</evidence>